<name>A0A0A8YP26_ARUDO</name>
<sequence length="50" mass="6020">MVNNWWDIVQSHPLKMYSKKTKEQKQNCPANILTWLWRTQMLTQGTGQAW</sequence>
<accession>A0A0A8YP26</accession>
<organism evidence="1">
    <name type="scientific">Arundo donax</name>
    <name type="common">Giant reed</name>
    <name type="synonym">Donax arundinaceus</name>
    <dbReference type="NCBI Taxonomy" id="35708"/>
    <lineage>
        <taxon>Eukaryota</taxon>
        <taxon>Viridiplantae</taxon>
        <taxon>Streptophyta</taxon>
        <taxon>Embryophyta</taxon>
        <taxon>Tracheophyta</taxon>
        <taxon>Spermatophyta</taxon>
        <taxon>Magnoliopsida</taxon>
        <taxon>Liliopsida</taxon>
        <taxon>Poales</taxon>
        <taxon>Poaceae</taxon>
        <taxon>PACMAD clade</taxon>
        <taxon>Arundinoideae</taxon>
        <taxon>Arundineae</taxon>
        <taxon>Arundo</taxon>
    </lineage>
</organism>
<dbReference type="AlphaFoldDB" id="A0A0A8YP26"/>
<evidence type="ECO:0000313" key="1">
    <source>
        <dbReference type="EMBL" id="JAD24567.1"/>
    </source>
</evidence>
<proteinExistence type="predicted"/>
<protein>
    <submittedName>
        <fullName evidence="1">Uncharacterized protein</fullName>
    </submittedName>
</protein>
<reference evidence="1" key="1">
    <citation type="submission" date="2014-09" db="EMBL/GenBank/DDBJ databases">
        <authorList>
            <person name="Magalhaes I.L.F."/>
            <person name="Oliveira U."/>
            <person name="Santos F.R."/>
            <person name="Vidigal T.H.D.A."/>
            <person name="Brescovit A.D."/>
            <person name="Santos A.J."/>
        </authorList>
    </citation>
    <scope>NUCLEOTIDE SEQUENCE</scope>
    <source>
        <tissue evidence="1">Shoot tissue taken approximately 20 cm above the soil surface</tissue>
    </source>
</reference>
<reference evidence="1" key="2">
    <citation type="journal article" date="2015" name="Data Brief">
        <title>Shoot transcriptome of the giant reed, Arundo donax.</title>
        <authorList>
            <person name="Barrero R.A."/>
            <person name="Guerrero F.D."/>
            <person name="Moolhuijzen P."/>
            <person name="Goolsby J.A."/>
            <person name="Tidwell J."/>
            <person name="Bellgard S.E."/>
            <person name="Bellgard M.I."/>
        </authorList>
    </citation>
    <scope>NUCLEOTIDE SEQUENCE</scope>
    <source>
        <tissue evidence="1">Shoot tissue taken approximately 20 cm above the soil surface</tissue>
    </source>
</reference>
<dbReference type="EMBL" id="GBRH01273328">
    <property type="protein sequence ID" value="JAD24567.1"/>
    <property type="molecule type" value="Transcribed_RNA"/>
</dbReference>